<dbReference type="Gene3D" id="3.40.30.10">
    <property type="entry name" value="Glutaredoxin"/>
    <property type="match status" value="1"/>
</dbReference>
<evidence type="ECO:0000259" key="1">
    <source>
        <dbReference type="Pfam" id="PF00462"/>
    </source>
</evidence>
<name>A0A1K1Q5F1_9FLAO</name>
<organism evidence="2 3">
    <name type="scientific">Sinomicrobium oceani</name>
    <dbReference type="NCBI Taxonomy" id="1150368"/>
    <lineage>
        <taxon>Bacteria</taxon>
        <taxon>Pseudomonadati</taxon>
        <taxon>Bacteroidota</taxon>
        <taxon>Flavobacteriia</taxon>
        <taxon>Flavobacteriales</taxon>
        <taxon>Flavobacteriaceae</taxon>
        <taxon>Sinomicrobium</taxon>
    </lineage>
</organism>
<dbReference type="SUPFAM" id="SSF52833">
    <property type="entry name" value="Thioredoxin-like"/>
    <property type="match status" value="1"/>
</dbReference>
<dbReference type="InterPro" id="IPR036249">
    <property type="entry name" value="Thioredoxin-like_sf"/>
</dbReference>
<proteinExistence type="predicted"/>
<dbReference type="InterPro" id="IPR002109">
    <property type="entry name" value="Glutaredoxin"/>
</dbReference>
<evidence type="ECO:0000313" key="2">
    <source>
        <dbReference type="EMBL" id="SFW55144.1"/>
    </source>
</evidence>
<dbReference type="OrthoDB" id="982312at2"/>
<accession>A0A1K1Q5F1</accession>
<dbReference type="Proteomes" id="UP000182248">
    <property type="component" value="Unassembled WGS sequence"/>
</dbReference>
<gene>
    <name evidence="2" type="ORF">SAMN02927921_02291</name>
</gene>
<dbReference type="EMBL" id="FPJE01000011">
    <property type="protein sequence ID" value="SFW55144.1"/>
    <property type="molecule type" value="Genomic_DNA"/>
</dbReference>
<protein>
    <submittedName>
        <fullName evidence="2">Glutaredoxin</fullName>
    </submittedName>
</protein>
<dbReference type="AlphaFoldDB" id="A0A1K1Q5F1"/>
<dbReference type="STRING" id="1150368.SAMN02927921_02291"/>
<keyword evidence="3" id="KW-1185">Reference proteome</keyword>
<feature type="domain" description="Glutaredoxin" evidence="1">
    <location>
        <begin position="8"/>
        <end position="66"/>
    </location>
</feature>
<dbReference type="Pfam" id="PF00462">
    <property type="entry name" value="Glutaredoxin"/>
    <property type="match status" value="1"/>
</dbReference>
<sequence length="85" mass="9843">MDKPKLQLYGTDWCPKSAGIRNYLQSKWIAFEDFNVETDTVADAKIRALYDGKLKFPTVMVGDDFIKNPKVPELIDFLKKHNIDH</sequence>
<reference evidence="2 3" key="1">
    <citation type="submission" date="2016-11" db="EMBL/GenBank/DDBJ databases">
        <authorList>
            <person name="Jaros S."/>
            <person name="Januszkiewicz K."/>
            <person name="Wedrychowicz H."/>
        </authorList>
    </citation>
    <scope>NUCLEOTIDE SEQUENCE [LARGE SCALE GENOMIC DNA]</scope>
    <source>
        <strain evidence="2 3">CGMCC 1.12145</strain>
    </source>
</reference>
<dbReference type="RefSeq" id="WP_072317498.1">
    <property type="nucleotide sequence ID" value="NZ_FPJE01000011.1"/>
</dbReference>
<evidence type="ECO:0000313" key="3">
    <source>
        <dbReference type="Proteomes" id="UP000182248"/>
    </source>
</evidence>